<accession>A0ABV3D018</accession>
<evidence type="ECO:0000313" key="3">
    <source>
        <dbReference type="Proteomes" id="UP001551210"/>
    </source>
</evidence>
<dbReference type="Pfam" id="PF12770">
    <property type="entry name" value="CHAT"/>
    <property type="match status" value="1"/>
</dbReference>
<evidence type="ECO:0000313" key="2">
    <source>
        <dbReference type="EMBL" id="MEU7295813.1"/>
    </source>
</evidence>
<dbReference type="InterPro" id="IPR024983">
    <property type="entry name" value="CHAT_dom"/>
</dbReference>
<feature type="domain" description="CHAT" evidence="1">
    <location>
        <begin position="2"/>
        <end position="121"/>
    </location>
</feature>
<organism evidence="2 3">
    <name type="scientific">Streptomyces exfoliatus</name>
    <name type="common">Streptomyces hydrogenans</name>
    <dbReference type="NCBI Taxonomy" id="1905"/>
    <lineage>
        <taxon>Bacteria</taxon>
        <taxon>Bacillati</taxon>
        <taxon>Actinomycetota</taxon>
        <taxon>Actinomycetes</taxon>
        <taxon>Kitasatosporales</taxon>
        <taxon>Streptomycetaceae</taxon>
        <taxon>Streptomyces</taxon>
    </lineage>
</organism>
<dbReference type="PANTHER" id="PTHR10098">
    <property type="entry name" value="RAPSYN-RELATED"/>
    <property type="match status" value="1"/>
</dbReference>
<gene>
    <name evidence="2" type="ORF">AB0A76_21780</name>
</gene>
<name>A0ABV3D018_STREX</name>
<proteinExistence type="predicted"/>
<dbReference type="Proteomes" id="UP001551210">
    <property type="component" value="Unassembled WGS sequence"/>
</dbReference>
<dbReference type="EMBL" id="JBEZAM010000032">
    <property type="protein sequence ID" value="MEU7295813.1"/>
    <property type="molecule type" value="Genomic_DNA"/>
</dbReference>
<sequence>MSSGLALADGPLTGRDILREDWHRVRLAVLSACETGLGGVDRTDEVLGLSRSLLFAGVRSLVMSLWRVPDRSTADIMGAFHELTLSGATPAGALRAAVLASRDRPGGDRLDRWAAFCLLGEWRADRTSGGRAAHTLGSSSGRSDA</sequence>
<keyword evidence="3" id="KW-1185">Reference proteome</keyword>
<reference evidence="2 3" key="1">
    <citation type="submission" date="2024-06" db="EMBL/GenBank/DDBJ databases">
        <title>The Natural Products Discovery Center: Release of the First 8490 Sequenced Strains for Exploring Actinobacteria Biosynthetic Diversity.</title>
        <authorList>
            <person name="Kalkreuter E."/>
            <person name="Kautsar S.A."/>
            <person name="Yang D."/>
            <person name="Bader C.D."/>
            <person name="Teijaro C.N."/>
            <person name="Fluegel L."/>
            <person name="Davis C.M."/>
            <person name="Simpson J.R."/>
            <person name="Lauterbach L."/>
            <person name="Steele A.D."/>
            <person name="Gui C."/>
            <person name="Meng S."/>
            <person name="Li G."/>
            <person name="Viehrig K."/>
            <person name="Ye F."/>
            <person name="Su P."/>
            <person name="Kiefer A.F."/>
            <person name="Nichols A."/>
            <person name="Cepeda A.J."/>
            <person name="Yan W."/>
            <person name="Fan B."/>
            <person name="Jiang Y."/>
            <person name="Adhikari A."/>
            <person name="Zheng C.-J."/>
            <person name="Schuster L."/>
            <person name="Cowan T.M."/>
            <person name="Smanski M.J."/>
            <person name="Chevrette M.G."/>
            <person name="De Carvalho L.P.S."/>
            <person name="Shen B."/>
        </authorList>
    </citation>
    <scope>NUCLEOTIDE SEQUENCE [LARGE SCALE GENOMIC DNA]</scope>
    <source>
        <strain evidence="2 3">NPDC045705</strain>
    </source>
</reference>
<evidence type="ECO:0000259" key="1">
    <source>
        <dbReference type="Pfam" id="PF12770"/>
    </source>
</evidence>
<dbReference type="PANTHER" id="PTHR10098:SF108">
    <property type="entry name" value="TETRATRICOPEPTIDE REPEAT PROTEIN 28"/>
    <property type="match status" value="1"/>
</dbReference>
<protein>
    <submittedName>
        <fullName evidence="2">CHAT domain-containing protein</fullName>
    </submittedName>
</protein>
<dbReference type="RefSeq" id="WP_359210815.1">
    <property type="nucleotide sequence ID" value="NZ_JBEZAM010000032.1"/>
</dbReference>
<comment type="caution">
    <text evidence="2">The sequence shown here is derived from an EMBL/GenBank/DDBJ whole genome shotgun (WGS) entry which is preliminary data.</text>
</comment>